<sequence>VDPLFYRQYAIQFVLASREKPWYPLEYLWGSGCYPSYGMKGSIPSLNKDTKLS</sequence>
<evidence type="ECO:0000313" key="1">
    <source>
        <dbReference type="EMBL" id="QQP35482.1"/>
    </source>
</evidence>
<feature type="non-terminal residue" evidence="1">
    <location>
        <position position="1"/>
    </location>
</feature>
<accession>A0A7T8GPQ9</accession>
<name>A0A7T8GPQ9_CALRO</name>
<keyword evidence="2" id="KW-1185">Reference proteome</keyword>
<organism evidence="1 2">
    <name type="scientific">Caligus rogercresseyi</name>
    <name type="common">Sea louse</name>
    <dbReference type="NCBI Taxonomy" id="217165"/>
    <lineage>
        <taxon>Eukaryota</taxon>
        <taxon>Metazoa</taxon>
        <taxon>Ecdysozoa</taxon>
        <taxon>Arthropoda</taxon>
        <taxon>Crustacea</taxon>
        <taxon>Multicrustacea</taxon>
        <taxon>Hexanauplia</taxon>
        <taxon>Copepoda</taxon>
        <taxon>Siphonostomatoida</taxon>
        <taxon>Caligidae</taxon>
        <taxon>Caligus</taxon>
    </lineage>
</organism>
<dbReference type="EMBL" id="CP045907">
    <property type="protein sequence ID" value="QQP35482.1"/>
    <property type="molecule type" value="Genomic_DNA"/>
</dbReference>
<dbReference type="Proteomes" id="UP000595437">
    <property type="component" value="Chromosome 18"/>
</dbReference>
<dbReference type="AlphaFoldDB" id="A0A7T8GPQ9"/>
<gene>
    <name evidence="1" type="ORF">FKW44_023719</name>
</gene>
<proteinExistence type="predicted"/>
<protein>
    <submittedName>
        <fullName evidence="1">Uncharacterized protein</fullName>
    </submittedName>
</protein>
<reference evidence="2" key="1">
    <citation type="submission" date="2021-01" db="EMBL/GenBank/DDBJ databases">
        <title>Caligus Genome Assembly.</title>
        <authorList>
            <person name="Gallardo-Escarate C."/>
        </authorList>
    </citation>
    <scope>NUCLEOTIDE SEQUENCE [LARGE SCALE GENOMIC DNA]</scope>
</reference>
<evidence type="ECO:0000313" key="2">
    <source>
        <dbReference type="Proteomes" id="UP000595437"/>
    </source>
</evidence>